<evidence type="ECO:0000313" key="1">
    <source>
        <dbReference type="EMBL" id="JAD44982.1"/>
    </source>
</evidence>
<protein>
    <submittedName>
        <fullName evidence="1">Uncharacterized protein</fullName>
    </submittedName>
</protein>
<sequence>MLLQISTYTEYIAACTLCSLLVLF</sequence>
<name>A0A0A9AD25_ARUDO</name>
<reference evidence="1" key="1">
    <citation type="submission" date="2014-09" db="EMBL/GenBank/DDBJ databases">
        <authorList>
            <person name="Magalhaes I.L.F."/>
            <person name="Oliveira U."/>
            <person name="Santos F.R."/>
            <person name="Vidigal T.H.D.A."/>
            <person name="Brescovit A.D."/>
            <person name="Santos A.J."/>
        </authorList>
    </citation>
    <scope>NUCLEOTIDE SEQUENCE</scope>
    <source>
        <tissue evidence="1">Shoot tissue taken approximately 20 cm above the soil surface</tissue>
    </source>
</reference>
<accession>A0A0A9AD25</accession>
<organism evidence="1">
    <name type="scientific">Arundo donax</name>
    <name type="common">Giant reed</name>
    <name type="synonym">Donax arundinaceus</name>
    <dbReference type="NCBI Taxonomy" id="35708"/>
    <lineage>
        <taxon>Eukaryota</taxon>
        <taxon>Viridiplantae</taxon>
        <taxon>Streptophyta</taxon>
        <taxon>Embryophyta</taxon>
        <taxon>Tracheophyta</taxon>
        <taxon>Spermatophyta</taxon>
        <taxon>Magnoliopsida</taxon>
        <taxon>Liliopsida</taxon>
        <taxon>Poales</taxon>
        <taxon>Poaceae</taxon>
        <taxon>PACMAD clade</taxon>
        <taxon>Arundinoideae</taxon>
        <taxon>Arundineae</taxon>
        <taxon>Arundo</taxon>
    </lineage>
</organism>
<proteinExistence type="predicted"/>
<dbReference type="AlphaFoldDB" id="A0A0A9AD25"/>
<reference evidence="1" key="2">
    <citation type="journal article" date="2015" name="Data Brief">
        <title>Shoot transcriptome of the giant reed, Arundo donax.</title>
        <authorList>
            <person name="Barrero R.A."/>
            <person name="Guerrero F.D."/>
            <person name="Moolhuijzen P."/>
            <person name="Goolsby J.A."/>
            <person name="Tidwell J."/>
            <person name="Bellgard S.E."/>
            <person name="Bellgard M.I."/>
        </authorList>
    </citation>
    <scope>NUCLEOTIDE SEQUENCE</scope>
    <source>
        <tissue evidence="1">Shoot tissue taken approximately 20 cm above the soil surface</tissue>
    </source>
</reference>
<dbReference type="EMBL" id="GBRH01252913">
    <property type="protein sequence ID" value="JAD44982.1"/>
    <property type="molecule type" value="Transcribed_RNA"/>
</dbReference>